<name>A0A382WVX3_9ZZZZ</name>
<sequence length="274" mass="29019">KFVRDGVELIGVGMNAGAATEASIALSGITEQTTFAGIPVYVATPSSSGQTTIEVTTTGMGGEDYTAMLMLMPVPLGIAFPDIAEDAWGEPQEYELEFQNGATSQTQGVYIEAPLTLVVSLIMEEGALWPTAIHFGLILNDPGTLEFDGSLGPGQTTNIALDADDGVASRILAVATPKVGLDPASIDLSAFTELAYGLVLRDNVLGWVNTETQLEATCEEAGGWIEEGWNEMGQMESNVKMELRSDSNEFVHTNPYSPNPVLTDEAGNTVQPVQ</sequence>
<dbReference type="AlphaFoldDB" id="A0A382WVX3"/>
<feature type="region of interest" description="Disordered" evidence="1">
    <location>
        <begin position="249"/>
        <end position="274"/>
    </location>
</feature>
<evidence type="ECO:0000313" key="2">
    <source>
        <dbReference type="EMBL" id="SVD62853.1"/>
    </source>
</evidence>
<dbReference type="EMBL" id="UINC01162866">
    <property type="protein sequence ID" value="SVD62853.1"/>
    <property type="molecule type" value="Genomic_DNA"/>
</dbReference>
<reference evidence="2" key="1">
    <citation type="submission" date="2018-05" db="EMBL/GenBank/DDBJ databases">
        <authorList>
            <person name="Lanie J.A."/>
            <person name="Ng W.-L."/>
            <person name="Kazmierczak K.M."/>
            <person name="Andrzejewski T.M."/>
            <person name="Davidsen T.M."/>
            <person name="Wayne K.J."/>
            <person name="Tettelin H."/>
            <person name="Glass J.I."/>
            <person name="Rusch D."/>
            <person name="Podicherti R."/>
            <person name="Tsui H.-C.T."/>
            <person name="Winkler M.E."/>
        </authorList>
    </citation>
    <scope>NUCLEOTIDE SEQUENCE</scope>
</reference>
<feature type="non-terminal residue" evidence="2">
    <location>
        <position position="274"/>
    </location>
</feature>
<protein>
    <submittedName>
        <fullName evidence="2">Uncharacterized protein</fullName>
    </submittedName>
</protein>
<feature type="non-terminal residue" evidence="2">
    <location>
        <position position="1"/>
    </location>
</feature>
<accession>A0A382WVX3</accession>
<evidence type="ECO:0000256" key="1">
    <source>
        <dbReference type="SAM" id="MobiDB-lite"/>
    </source>
</evidence>
<proteinExistence type="predicted"/>
<gene>
    <name evidence="2" type="ORF">METZ01_LOCUS415707</name>
</gene>
<organism evidence="2">
    <name type="scientific">marine metagenome</name>
    <dbReference type="NCBI Taxonomy" id="408172"/>
    <lineage>
        <taxon>unclassified sequences</taxon>
        <taxon>metagenomes</taxon>
        <taxon>ecological metagenomes</taxon>
    </lineage>
</organism>